<keyword evidence="4" id="KW-0539">Nucleus</keyword>
<feature type="domain" description="NR LBD" evidence="5">
    <location>
        <begin position="1"/>
        <end position="42"/>
    </location>
</feature>
<dbReference type="AlphaFoldDB" id="A0A5N4DVW0"/>
<accession>A0A5N4DVW0</accession>
<evidence type="ECO:0000256" key="4">
    <source>
        <dbReference type="ARBA" id="ARBA00023242"/>
    </source>
</evidence>
<dbReference type="SUPFAM" id="SSF48508">
    <property type="entry name" value="Nuclear receptor ligand-binding domain"/>
    <property type="match status" value="1"/>
</dbReference>
<dbReference type="InterPro" id="IPR000536">
    <property type="entry name" value="Nucl_hrmn_rcpt_lig-bd"/>
</dbReference>
<evidence type="ECO:0000256" key="3">
    <source>
        <dbReference type="ARBA" id="ARBA00023170"/>
    </source>
</evidence>
<dbReference type="Proteomes" id="UP000299084">
    <property type="component" value="Unassembled WGS sequence"/>
</dbReference>
<keyword evidence="2" id="KW-0804">Transcription</keyword>
<name>A0A5N4DVW0_CAMDR</name>
<gene>
    <name evidence="6" type="ORF">Cadr_000010509</name>
</gene>
<proteinExistence type="predicted"/>
<evidence type="ECO:0000256" key="1">
    <source>
        <dbReference type="ARBA" id="ARBA00023015"/>
    </source>
</evidence>
<keyword evidence="1" id="KW-0805">Transcription regulation</keyword>
<evidence type="ECO:0000256" key="2">
    <source>
        <dbReference type="ARBA" id="ARBA00023163"/>
    </source>
</evidence>
<dbReference type="STRING" id="9838.ENSCDRP00005030406"/>
<keyword evidence="3 6" id="KW-0675">Receptor</keyword>
<evidence type="ECO:0000259" key="5">
    <source>
        <dbReference type="PROSITE" id="PS51843"/>
    </source>
</evidence>
<dbReference type="EMBL" id="JWIN03000008">
    <property type="protein sequence ID" value="KAB1275140.1"/>
    <property type="molecule type" value="Genomic_DNA"/>
</dbReference>
<protein>
    <submittedName>
        <fullName evidence="6">Estrogen receptor</fullName>
    </submittedName>
</protein>
<sequence>MVEIFDMLLATSSRFRMMNLQGEEFVCLKSIILLNSVSLAVV</sequence>
<evidence type="ECO:0000313" key="7">
    <source>
        <dbReference type="Proteomes" id="UP000299084"/>
    </source>
</evidence>
<reference evidence="6 7" key="1">
    <citation type="journal article" date="2019" name="Mol. Ecol. Resour.">
        <title>Improving Illumina assemblies with Hi-C and long reads: an example with the North African dromedary.</title>
        <authorList>
            <person name="Elbers J.P."/>
            <person name="Rogers M.F."/>
            <person name="Perelman P.L."/>
            <person name="Proskuryakova A.A."/>
            <person name="Serdyukova N.A."/>
            <person name="Johnson W.E."/>
            <person name="Horin P."/>
            <person name="Corander J."/>
            <person name="Murphy D."/>
            <person name="Burger P.A."/>
        </authorList>
    </citation>
    <scope>NUCLEOTIDE SEQUENCE [LARGE SCALE GENOMIC DNA]</scope>
    <source>
        <strain evidence="6">Drom800</strain>
        <tissue evidence="6">Blood</tissue>
    </source>
</reference>
<evidence type="ECO:0000313" key="6">
    <source>
        <dbReference type="EMBL" id="KAB1275140.1"/>
    </source>
</evidence>
<dbReference type="Gene3D" id="1.10.565.10">
    <property type="entry name" value="Retinoid X Receptor"/>
    <property type="match status" value="1"/>
</dbReference>
<dbReference type="InterPro" id="IPR035500">
    <property type="entry name" value="NHR-like_dom_sf"/>
</dbReference>
<dbReference type="PROSITE" id="PS51843">
    <property type="entry name" value="NR_LBD"/>
    <property type="match status" value="1"/>
</dbReference>
<comment type="caution">
    <text evidence="6">The sequence shown here is derived from an EMBL/GenBank/DDBJ whole genome shotgun (WGS) entry which is preliminary data.</text>
</comment>
<organism evidence="6 7">
    <name type="scientific">Camelus dromedarius</name>
    <name type="common">Dromedary</name>
    <name type="synonym">Arabian camel</name>
    <dbReference type="NCBI Taxonomy" id="9838"/>
    <lineage>
        <taxon>Eukaryota</taxon>
        <taxon>Metazoa</taxon>
        <taxon>Chordata</taxon>
        <taxon>Craniata</taxon>
        <taxon>Vertebrata</taxon>
        <taxon>Euteleostomi</taxon>
        <taxon>Mammalia</taxon>
        <taxon>Eutheria</taxon>
        <taxon>Laurasiatheria</taxon>
        <taxon>Artiodactyla</taxon>
        <taxon>Tylopoda</taxon>
        <taxon>Camelidae</taxon>
        <taxon>Camelus</taxon>
    </lineage>
</organism>
<keyword evidence="7" id="KW-1185">Reference proteome</keyword>